<protein>
    <recommendedName>
        <fullName evidence="3">WGR domain-containing protein</fullName>
    </recommendedName>
</protein>
<dbReference type="EMBL" id="JALKCH010000004">
    <property type="protein sequence ID" value="MCK0196588.1"/>
    <property type="molecule type" value="Genomic_DNA"/>
</dbReference>
<gene>
    <name evidence="1" type="ORF">MWN34_06635</name>
</gene>
<reference evidence="1 2" key="1">
    <citation type="submission" date="2022-04" db="EMBL/GenBank/DDBJ databases">
        <authorList>
            <person name="Grouzdev D.S."/>
            <person name="Pantiukh K.S."/>
            <person name="Krutkina M.S."/>
        </authorList>
    </citation>
    <scope>NUCLEOTIDE SEQUENCE [LARGE SCALE GENOMIC DNA]</scope>
    <source>
        <strain evidence="1 2">6x-1</strain>
    </source>
</reference>
<dbReference type="RefSeq" id="WP_247027835.1">
    <property type="nucleotide sequence ID" value="NZ_JALKCH010000004.1"/>
</dbReference>
<sequence length="81" mass="8783">MMTGTDFDVVTLSSSTIRVMHRDEHHIYEFSLVDNGCGKRVVSRGPSIVFGKDGQAAAWSFLADAENAASKAARDCGFIDD</sequence>
<name>A0ABT0D9G1_9HYPH</name>
<evidence type="ECO:0000313" key="2">
    <source>
        <dbReference type="Proteomes" id="UP001203284"/>
    </source>
</evidence>
<dbReference type="Proteomes" id="UP001203284">
    <property type="component" value="Unassembled WGS sequence"/>
</dbReference>
<keyword evidence="2" id="KW-1185">Reference proteome</keyword>
<organism evidence="1 2">
    <name type="scientific">Ancylobacter crimeensis</name>
    <dbReference type="NCBI Taxonomy" id="2579147"/>
    <lineage>
        <taxon>Bacteria</taxon>
        <taxon>Pseudomonadati</taxon>
        <taxon>Pseudomonadota</taxon>
        <taxon>Alphaproteobacteria</taxon>
        <taxon>Hyphomicrobiales</taxon>
        <taxon>Xanthobacteraceae</taxon>
        <taxon>Ancylobacter</taxon>
    </lineage>
</organism>
<evidence type="ECO:0000313" key="1">
    <source>
        <dbReference type="EMBL" id="MCK0196588.1"/>
    </source>
</evidence>
<comment type="caution">
    <text evidence="1">The sequence shown here is derived from an EMBL/GenBank/DDBJ whole genome shotgun (WGS) entry which is preliminary data.</text>
</comment>
<accession>A0ABT0D9G1</accession>
<evidence type="ECO:0008006" key="3">
    <source>
        <dbReference type="Google" id="ProtNLM"/>
    </source>
</evidence>
<proteinExistence type="predicted"/>